<protein>
    <submittedName>
        <fullName evidence="1">Uncharacterized protein</fullName>
    </submittedName>
</protein>
<accession>A0A2G5T3R5</accession>
<sequence>MKTMLTSMDTGSSCRYEFLLSSMMITTPSNTHAKVRHHAKLRHSCKAPRSRNPSIVTVQIKLGASAYSKMKPSATFFFELPSEPAETVSLKRTKNKEVQNRVYCSKLMKKTRLDREQGKATDARPDSRGKKEFCLSKKNPSIVTVQIKLGANAYSIMKPSHWKMLSRTSTCASGGRFAKKDKKLDGTMTCQLQQIDEENRT</sequence>
<comment type="caution">
    <text evidence="1">The sequence shown here is derived from an EMBL/GenBank/DDBJ whole genome shotgun (WGS) entry which is preliminary data.</text>
</comment>
<name>A0A2G5T3R5_9PELO</name>
<reference evidence="2" key="1">
    <citation type="submission" date="2017-10" db="EMBL/GenBank/DDBJ databases">
        <title>Rapid genome shrinkage in a self-fertile nematode reveals novel sperm competition proteins.</title>
        <authorList>
            <person name="Yin D."/>
            <person name="Schwarz E.M."/>
            <person name="Thomas C.G."/>
            <person name="Felde R.L."/>
            <person name="Korf I.F."/>
            <person name="Cutter A.D."/>
            <person name="Schartner C.M."/>
            <person name="Ralston E.J."/>
            <person name="Meyer B.J."/>
            <person name="Haag E.S."/>
        </authorList>
    </citation>
    <scope>NUCLEOTIDE SEQUENCE [LARGE SCALE GENOMIC DNA]</scope>
    <source>
        <strain evidence="2">JU1422</strain>
    </source>
</reference>
<dbReference type="Proteomes" id="UP000230233">
    <property type="component" value="Chromosome X"/>
</dbReference>
<dbReference type="EMBL" id="PDUG01000006">
    <property type="protein sequence ID" value="PIC21848.1"/>
    <property type="molecule type" value="Genomic_DNA"/>
</dbReference>
<proteinExistence type="predicted"/>
<dbReference type="AlphaFoldDB" id="A0A2G5T3R5"/>
<evidence type="ECO:0000313" key="2">
    <source>
        <dbReference type="Proteomes" id="UP000230233"/>
    </source>
</evidence>
<keyword evidence="2" id="KW-1185">Reference proteome</keyword>
<evidence type="ECO:0000313" key="1">
    <source>
        <dbReference type="EMBL" id="PIC21848.1"/>
    </source>
</evidence>
<organism evidence="1 2">
    <name type="scientific">Caenorhabditis nigoni</name>
    <dbReference type="NCBI Taxonomy" id="1611254"/>
    <lineage>
        <taxon>Eukaryota</taxon>
        <taxon>Metazoa</taxon>
        <taxon>Ecdysozoa</taxon>
        <taxon>Nematoda</taxon>
        <taxon>Chromadorea</taxon>
        <taxon>Rhabditida</taxon>
        <taxon>Rhabditina</taxon>
        <taxon>Rhabditomorpha</taxon>
        <taxon>Rhabditoidea</taxon>
        <taxon>Rhabditidae</taxon>
        <taxon>Peloderinae</taxon>
        <taxon>Caenorhabditis</taxon>
    </lineage>
</organism>
<gene>
    <name evidence="1" type="primary">Cnig_chr_X.g26537</name>
    <name evidence="1" type="ORF">B9Z55_026537</name>
</gene>